<evidence type="ECO:0000313" key="11">
    <source>
        <dbReference type="EMBL" id="GAA2615050.1"/>
    </source>
</evidence>
<dbReference type="InterPro" id="IPR032692">
    <property type="entry name" value="YccS_N"/>
</dbReference>
<keyword evidence="5 8" id="KW-0472">Membrane</keyword>
<dbReference type="Proteomes" id="UP001501447">
    <property type="component" value="Unassembled WGS sequence"/>
</dbReference>
<keyword evidence="2" id="KW-1003">Cell membrane</keyword>
<proteinExistence type="inferred from homology"/>
<dbReference type="InterPro" id="IPR049453">
    <property type="entry name" value="Memb_transporter_dom"/>
</dbReference>
<evidence type="ECO:0000256" key="6">
    <source>
        <dbReference type="ARBA" id="ARBA00043993"/>
    </source>
</evidence>
<protein>
    <recommendedName>
        <fullName evidence="13">Integral membrane protein YccS N-terminal domain-containing protein</fullName>
    </recommendedName>
</protein>
<feature type="transmembrane region" description="Helical" evidence="8">
    <location>
        <begin position="158"/>
        <end position="177"/>
    </location>
</feature>
<gene>
    <name evidence="11" type="ORF">GCM10009863_30980</name>
</gene>
<sequence>MLGYLKAAPLHWLRALKETAQSGLSVERASLTPLIAVRGACGVALVVGFALLVGSPQLAVSSAFGAFASGIATFQRSWRPRPVLALAAAAGLALSTFLGYLVAAWPPAFVLLLAVWAFLAGMAWSMGPTSGVVAAFNVSVMLITVTLPTSVLGALSHAALIAVGGIVQAALIVLFPIRPWGERRDTLADALAAVADYARRLRHDPMAPFDPEPLIEARSAAAVTPRQARRRPRQLRGYRAMAERFRPVLASLADPVVGGAPLVGPERDRVRELLSAAATVLDATARAIRRGERVRLPDQALDVLQVPKEGPVLSGPARRAGLRLIALTDDAVEAAQEPVEVTRHGLLARVTWHVADREGHRPGFPGHKPLVGASLDGPYGPDPEEEAAEEAAKAEQEEKAKAAGGKHTPAAGHALARERHLHMPTLAAMVPVAMRAFRRETHWKSPILRHALRVSAVASVGYVLGKSLPPSHGYWVPLTAVVVLRPDFSRTYERGVGRFVGTLIGVGVAGTVMALAHPGPYLNAALAVVSVGFMYLLMRTGYAIAQICTGSYVVFLLGILGAQWAETAFERVWLTALGGVLAMISYALFPAWETPLLRDRLADWLAATGRYAIAVLDAFAQPDARTPRQVREALLDTRAARMEWEQTVSRAEAEPVRHRGRLSPRSVADAQSALVTMGRATMLLEAHIPDRDAQPSPGAGEFSAALAPAVSHAVEAIRESAPLEWGSVHEALSNWWDQADDPPPVDLRTAELLTDALDDLAEAADPKKGESRPDRDADRDADPDAERDEDEGPGLGEAGR</sequence>
<evidence type="ECO:0000256" key="7">
    <source>
        <dbReference type="SAM" id="MobiDB-lite"/>
    </source>
</evidence>
<feature type="compositionally biased region" description="Basic and acidic residues" evidence="7">
    <location>
        <begin position="764"/>
        <end position="784"/>
    </location>
</feature>
<feature type="transmembrane region" description="Helical" evidence="8">
    <location>
        <begin position="544"/>
        <end position="565"/>
    </location>
</feature>
<feature type="compositionally biased region" description="Basic and acidic residues" evidence="7">
    <location>
        <begin position="390"/>
        <end position="401"/>
    </location>
</feature>
<evidence type="ECO:0000259" key="10">
    <source>
        <dbReference type="Pfam" id="PF13515"/>
    </source>
</evidence>
<feature type="transmembrane region" description="Helical" evidence="8">
    <location>
        <begin position="83"/>
        <end position="102"/>
    </location>
</feature>
<name>A0ABN3Q3B9_9ACTN</name>
<evidence type="ECO:0000256" key="3">
    <source>
        <dbReference type="ARBA" id="ARBA00022692"/>
    </source>
</evidence>
<keyword evidence="12" id="KW-1185">Reference proteome</keyword>
<feature type="domain" description="Integral membrane bound transporter" evidence="10">
    <location>
        <begin position="462"/>
        <end position="584"/>
    </location>
</feature>
<feature type="transmembrane region" description="Helical" evidence="8">
    <location>
        <begin position="132"/>
        <end position="152"/>
    </location>
</feature>
<organism evidence="11 12">
    <name type="scientific">Streptomyces axinellae</name>
    <dbReference type="NCBI Taxonomy" id="552788"/>
    <lineage>
        <taxon>Bacteria</taxon>
        <taxon>Bacillati</taxon>
        <taxon>Actinomycetota</taxon>
        <taxon>Actinomycetes</taxon>
        <taxon>Kitasatosporales</taxon>
        <taxon>Streptomycetaceae</taxon>
        <taxon>Streptomyces</taxon>
    </lineage>
</organism>
<evidence type="ECO:0000256" key="1">
    <source>
        <dbReference type="ARBA" id="ARBA00004651"/>
    </source>
</evidence>
<dbReference type="EMBL" id="BAAARJ010000009">
    <property type="protein sequence ID" value="GAA2615050.1"/>
    <property type="molecule type" value="Genomic_DNA"/>
</dbReference>
<keyword evidence="4 8" id="KW-1133">Transmembrane helix</keyword>
<evidence type="ECO:0000256" key="8">
    <source>
        <dbReference type="SAM" id="Phobius"/>
    </source>
</evidence>
<feature type="transmembrane region" description="Helical" evidence="8">
    <location>
        <begin position="571"/>
        <end position="592"/>
    </location>
</feature>
<accession>A0ABN3Q3B9</accession>
<evidence type="ECO:0000256" key="5">
    <source>
        <dbReference type="ARBA" id="ARBA00023136"/>
    </source>
</evidence>
<comment type="caution">
    <text evidence="11">The sequence shown here is derived from an EMBL/GenBank/DDBJ whole genome shotgun (WGS) entry which is preliminary data.</text>
</comment>
<feature type="domain" description="Integral membrane protein YccS N-terminal" evidence="9">
    <location>
        <begin position="90"/>
        <end position="198"/>
    </location>
</feature>
<dbReference type="Pfam" id="PF12805">
    <property type="entry name" value="FUSC-like"/>
    <property type="match status" value="1"/>
</dbReference>
<keyword evidence="3 8" id="KW-0812">Transmembrane</keyword>
<feature type="region of interest" description="Disordered" evidence="7">
    <location>
        <begin position="757"/>
        <end position="800"/>
    </location>
</feature>
<comment type="similarity">
    <text evidence="6">Belongs to the YccS/YhfK family.</text>
</comment>
<comment type="subcellular location">
    <subcellularLocation>
        <location evidence="1">Cell membrane</location>
        <topology evidence="1">Multi-pass membrane protein</topology>
    </subcellularLocation>
</comment>
<evidence type="ECO:0000259" key="9">
    <source>
        <dbReference type="Pfam" id="PF12805"/>
    </source>
</evidence>
<dbReference type="Pfam" id="PF13515">
    <property type="entry name" value="FUSC_2"/>
    <property type="match status" value="1"/>
</dbReference>
<evidence type="ECO:0000256" key="2">
    <source>
        <dbReference type="ARBA" id="ARBA00022475"/>
    </source>
</evidence>
<evidence type="ECO:0000313" key="12">
    <source>
        <dbReference type="Proteomes" id="UP001501447"/>
    </source>
</evidence>
<evidence type="ECO:0008006" key="13">
    <source>
        <dbReference type="Google" id="ProtNLM"/>
    </source>
</evidence>
<reference evidence="11 12" key="1">
    <citation type="journal article" date="2019" name="Int. J. Syst. Evol. Microbiol.">
        <title>The Global Catalogue of Microorganisms (GCM) 10K type strain sequencing project: providing services to taxonomists for standard genome sequencing and annotation.</title>
        <authorList>
            <consortium name="The Broad Institute Genomics Platform"/>
            <consortium name="The Broad Institute Genome Sequencing Center for Infectious Disease"/>
            <person name="Wu L."/>
            <person name="Ma J."/>
        </authorList>
    </citation>
    <scope>NUCLEOTIDE SEQUENCE [LARGE SCALE GENOMIC DNA]</scope>
    <source>
        <strain evidence="11 12">JCM 16373</strain>
    </source>
</reference>
<feature type="region of interest" description="Disordered" evidence="7">
    <location>
        <begin position="360"/>
        <end position="407"/>
    </location>
</feature>
<feature type="transmembrane region" description="Helical" evidence="8">
    <location>
        <begin position="108"/>
        <end position="125"/>
    </location>
</feature>
<dbReference type="PANTHER" id="PTHR30509:SF8">
    <property type="entry name" value="INNER MEMBRANE PROTEIN YCCS"/>
    <property type="match status" value="1"/>
</dbReference>
<feature type="transmembrane region" description="Helical" evidence="8">
    <location>
        <begin position="495"/>
        <end position="515"/>
    </location>
</feature>
<dbReference type="RefSeq" id="WP_344566282.1">
    <property type="nucleotide sequence ID" value="NZ_BAAARJ010000009.1"/>
</dbReference>
<dbReference type="PANTHER" id="PTHR30509">
    <property type="entry name" value="P-HYDROXYBENZOIC ACID EFFLUX PUMP SUBUNIT-RELATED"/>
    <property type="match status" value="1"/>
</dbReference>
<feature type="transmembrane region" description="Helical" evidence="8">
    <location>
        <begin position="31"/>
        <end position="52"/>
    </location>
</feature>
<evidence type="ECO:0000256" key="4">
    <source>
        <dbReference type="ARBA" id="ARBA00022989"/>
    </source>
</evidence>